<dbReference type="EC" id="2.7.1.35" evidence="1"/>
<evidence type="ECO:0000256" key="3">
    <source>
        <dbReference type="ARBA" id="ARBA00022741"/>
    </source>
</evidence>
<keyword evidence="4 8" id="KW-0418">Kinase</keyword>
<keyword evidence="2 8" id="KW-0808">Transferase</keyword>
<sequence length="287" mass="31466">MNRPLRIAAIHDLSGFGRCSLTVILPVLSAMGMQVCPVPTAVLSTHTGGMGEVVMRDLTDFLEPALDHYRRLELAFECIYTGFLGSPEQISHCLDYFRSYPQALAVVDPVMGDHGKSYRTVTGEMRGRMRELVAVADLITPNLTEAYMLLGEEYSPVPLTRAQAKSMLARLSELGPERVVITGASLASGERMANLGYDRGRSAFWYVACDYVPVSYPGTGDLFAAVLTGALLQDDSLPMAINRATRFCELAIKTTFGYGSDPRHGVMLERSLGALTQREILSDYQLL</sequence>
<dbReference type="Gene3D" id="3.40.1190.20">
    <property type="match status" value="1"/>
</dbReference>
<proteinExistence type="predicted"/>
<dbReference type="Pfam" id="PF08543">
    <property type="entry name" value="Phos_pyr_kin"/>
    <property type="match status" value="1"/>
</dbReference>
<accession>A0ABR7NH79</accession>
<dbReference type="NCBIfam" id="NF005491">
    <property type="entry name" value="PRK07105.1"/>
    <property type="match status" value="1"/>
</dbReference>
<name>A0ABR7NH79_9FIRM</name>
<dbReference type="CDD" id="cd01173">
    <property type="entry name" value="pyridoxal_pyridoxamine_kinase"/>
    <property type="match status" value="1"/>
</dbReference>
<dbReference type="InterPro" id="IPR004625">
    <property type="entry name" value="PyrdxlKinase"/>
</dbReference>
<dbReference type="EMBL" id="JACRTB010000006">
    <property type="protein sequence ID" value="MBC8575761.1"/>
    <property type="molecule type" value="Genomic_DNA"/>
</dbReference>
<dbReference type="InterPro" id="IPR029056">
    <property type="entry name" value="Ribokinase-like"/>
</dbReference>
<protein>
    <recommendedName>
        <fullName evidence="1">pyridoxal kinase</fullName>
        <ecNumber evidence="1">2.7.1.35</ecNumber>
    </recommendedName>
</protein>
<evidence type="ECO:0000256" key="1">
    <source>
        <dbReference type="ARBA" id="ARBA00012104"/>
    </source>
</evidence>
<keyword evidence="3" id="KW-0547">Nucleotide-binding</keyword>
<keyword evidence="5" id="KW-0067">ATP-binding</keyword>
<feature type="domain" description="Pyridoxamine kinase/Phosphomethylpyrimidine kinase" evidence="7">
    <location>
        <begin position="28"/>
        <end position="260"/>
    </location>
</feature>
<organism evidence="8 9">
    <name type="scientific">Yanshouia hominis</name>
    <dbReference type="NCBI Taxonomy" id="2763673"/>
    <lineage>
        <taxon>Bacteria</taxon>
        <taxon>Bacillati</taxon>
        <taxon>Bacillota</taxon>
        <taxon>Clostridia</taxon>
        <taxon>Eubacteriales</taxon>
        <taxon>Oscillospiraceae</taxon>
        <taxon>Yanshouia</taxon>
    </lineage>
</organism>
<reference evidence="8 9" key="1">
    <citation type="submission" date="2020-08" db="EMBL/GenBank/DDBJ databases">
        <title>Genome public.</title>
        <authorList>
            <person name="Liu C."/>
            <person name="Sun Q."/>
        </authorList>
    </citation>
    <scope>NUCLEOTIDE SEQUENCE [LARGE SCALE GENOMIC DNA]</scope>
    <source>
        <strain evidence="8 9">BX1</strain>
    </source>
</reference>
<keyword evidence="6" id="KW-0784">Thiamine biosynthesis</keyword>
<evidence type="ECO:0000256" key="5">
    <source>
        <dbReference type="ARBA" id="ARBA00022840"/>
    </source>
</evidence>
<gene>
    <name evidence="8" type="ORF">H8717_04945</name>
</gene>
<evidence type="ECO:0000256" key="4">
    <source>
        <dbReference type="ARBA" id="ARBA00022777"/>
    </source>
</evidence>
<dbReference type="InterPro" id="IPR013749">
    <property type="entry name" value="PM/HMP-P_kinase-1"/>
</dbReference>
<comment type="caution">
    <text evidence="8">The sequence shown here is derived from an EMBL/GenBank/DDBJ whole genome shotgun (WGS) entry which is preliminary data.</text>
</comment>
<keyword evidence="9" id="KW-1185">Reference proteome</keyword>
<evidence type="ECO:0000259" key="7">
    <source>
        <dbReference type="Pfam" id="PF08543"/>
    </source>
</evidence>
<evidence type="ECO:0000313" key="8">
    <source>
        <dbReference type="EMBL" id="MBC8575761.1"/>
    </source>
</evidence>
<dbReference type="SUPFAM" id="SSF53613">
    <property type="entry name" value="Ribokinase-like"/>
    <property type="match status" value="1"/>
</dbReference>
<dbReference type="PANTHER" id="PTHR20858:SF17">
    <property type="entry name" value="HYDROXYMETHYLPYRIMIDINE_PHOSPHOMETHYLPYRIMIDINE KINASE THI20-RELATED"/>
    <property type="match status" value="1"/>
</dbReference>
<dbReference type="Proteomes" id="UP000658131">
    <property type="component" value="Unassembled WGS sequence"/>
</dbReference>
<dbReference type="PANTHER" id="PTHR20858">
    <property type="entry name" value="PHOSPHOMETHYLPYRIMIDINE KINASE"/>
    <property type="match status" value="1"/>
</dbReference>
<evidence type="ECO:0000256" key="6">
    <source>
        <dbReference type="ARBA" id="ARBA00022977"/>
    </source>
</evidence>
<dbReference type="RefSeq" id="WP_262399361.1">
    <property type="nucleotide sequence ID" value="NZ_JACRTB010000006.1"/>
</dbReference>
<dbReference type="GO" id="GO:0008478">
    <property type="term" value="F:pyridoxal kinase activity"/>
    <property type="evidence" value="ECO:0007669"/>
    <property type="project" value="UniProtKB-EC"/>
</dbReference>
<evidence type="ECO:0000256" key="2">
    <source>
        <dbReference type="ARBA" id="ARBA00022679"/>
    </source>
</evidence>
<evidence type="ECO:0000313" key="9">
    <source>
        <dbReference type="Proteomes" id="UP000658131"/>
    </source>
</evidence>